<dbReference type="OrthoDB" id="5729110at2"/>
<keyword evidence="2 3" id="KW-0732">Signal</keyword>
<comment type="caution">
    <text evidence="5">The sequence shown here is derived from an EMBL/GenBank/DDBJ whole genome shotgun (WGS) entry which is preliminary data.</text>
</comment>
<evidence type="ECO:0000256" key="2">
    <source>
        <dbReference type="ARBA" id="ARBA00022729"/>
    </source>
</evidence>
<feature type="chain" id="PRO_5015716808" description="Imelysin-like domain-containing protein" evidence="3">
    <location>
        <begin position="18"/>
        <end position="325"/>
    </location>
</feature>
<gene>
    <name evidence="5" type="ORF">C8N44_11330</name>
</gene>
<dbReference type="Proteomes" id="UP000244069">
    <property type="component" value="Unassembled WGS sequence"/>
</dbReference>
<dbReference type="AlphaFoldDB" id="A0A2T6ATU6"/>
<evidence type="ECO:0000313" key="6">
    <source>
        <dbReference type="Proteomes" id="UP000244069"/>
    </source>
</evidence>
<reference evidence="5 6" key="1">
    <citation type="submission" date="2018-04" db="EMBL/GenBank/DDBJ databases">
        <title>Genomic Encyclopedia of Archaeal and Bacterial Type Strains, Phase II (KMG-II): from individual species to whole genera.</title>
        <authorList>
            <person name="Goeker M."/>
        </authorList>
    </citation>
    <scope>NUCLEOTIDE SEQUENCE [LARGE SCALE GENOMIC DNA]</scope>
    <source>
        <strain evidence="5 6">DSM 29329</strain>
    </source>
</reference>
<dbReference type="InterPro" id="IPR038352">
    <property type="entry name" value="Imelysin_sf"/>
</dbReference>
<name>A0A2T6ATU6_9RHOB</name>
<dbReference type="EMBL" id="QBKN01000013">
    <property type="protein sequence ID" value="PTX47146.1"/>
    <property type="molecule type" value="Genomic_DNA"/>
</dbReference>
<dbReference type="RefSeq" id="WP_107976624.1">
    <property type="nucleotide sequence ID" value="NZ_BMEZ01000010.1"/>
</dbReference>
<organism evidence="5 6">
    <name type="scientific">Allosediminivita pacifica</name>
    <dbReference type="NCBI Taxonomy" id="1267769"/>
    <lineage>
        <taxon>Bacteria</taxon>
        <taxon>Pseudomonadati</taxon>
        <taxon>Pseudomonadota</taxon>
        <taxon>Alphaproteobacteria</taxon>
        <taxon>Rhodobacterales</taxon>
        <taxon>Paracoccaceae</taxon>
        <taxon>Allosediminivita</taxon>
    </lineage>
</organism>
<dbReference type="CDD" id="cd14659">
    <property type="entry name" value="Imelysin-like_IPPA"/>
    <property type="match status" value="1"/>
</dbReference>
<comment type="subcellular location">
    <subcellularLocation>
        <location evidence="1">Cell envelope</location>
    </subcellularLocation>
</comment>
<dbReference type="GO" id="GO:0030313">
    <property type="term" value="C:cell envelope"/>
    <property type="evidence" value="ECO:0007669"/>
    <property type="project" value="UniProtKB-SubCell"/>
</dbReference>
<accession>A0A2T6ATU6</accession>
<dbReference type="InterPro" id="IPR034984">
    <property type="entry name" value="Imelysin-like_IPPA"/>
</dbReference>
<dbReference type="InterPro" id="IPR018976">
    <property type="entry name" value="Imelysin-like"/>
</dbReference>
<evidence type="ECO:0000259" key="4">
    <source>
        <dbReference type="Pfam" id="PF09375"/>
    </source>
</evidence>
<feature type="domain" description="Imelysin-like" evidence="4">
    <location>
        <begin position="31"/>
        <end position="302"/>
    </location>
</feature>
<evidence type="ECO:0000256" key="3">
    <source>
        <dbReference type="SAM" id="SignalP"/>
    </source>
</evidence>
<dbReference type="Pfam" id="PF09375">
    <property type="entry name" value="Peptidase_M75"/>
    <property type="match status" value="1"/>
</dbReference>
<dbReference type="Gene3D" id="1.20.1420.20">
    <property type="entry name" value="M75 peptidase, HXXE motif"/>
    <property type="match status" value="1"/>
</dbReference>
<evidence type="ECO:0000313" key="5">
    <source>
        <dbReference type="EMBL" id="PTX47146.1"/>
    </source>
</evidence>
<feature type="signal peptide" evidence="3">
    <location>
        <begin position="1"/>
        <end position="17"/>
    </location>
</feature>
<keyword evidence="6" id="KW-1185">Reference proteome</keyword>
<evidence type="ECO:0000256" key="1">
    <source>
        <dbReference type="ARBA" id="ARBA00004196"/>
    </source>
</evidence>
<sequence length="325" mass="35539">MKHLALALACLASPALAGVDEALDEHVLPRVKTFRQQAERLAERASEDCTAPALRAPYQDLFDAWMGISHLRFGPLEEDGRALAIGFWPDTRGMVQRTVARLIADEDPAVGDPEAFAEVSIAGRGLFALERLLYDEALSDYGPEDYACSLATAVARDLSRMAEGLSADWNDYQGLMKDAGENTTYLSEKEAAQALYTALMTGLEFTKDQRLGRPLGTFDRPRPTWAEAYRSDRPLRNVVLSLEALRELFRTLSDDPIPVTEAAFADVLDVAAGLDDPRLAGVEDPSERLKIEILQQRVDLLQDDVAGEIGGALGLTQGFNAQDGD</sequence>
<protein>
    <recommendedName>
        <fullName evidence="4">Imelysin-like domain-containing protein</fullName>
    </recommendedName>
</protein>
<proteinExistence type="predicted"/>